<dbReference type="Pfam" id="PF13791">
    <property type="entry name" value="Sigma_reg_C"/>
    <property type="match status" value="1"/>
</dbReference>
<evidence type="ECO:0000313" key="4">
    <source>
        <dbReference type="EMBL" id="SCY34262.1"/>
    </source>
</evidence>
<dbReference type="AlphaFoldDB" id="A0A1G5F4W9"/>
<dbReference type="InterPro" id="IPR029101">
    <property type="entry name" value="Sigma_reg_N"/>
</dbReference>
<name>A0A1G5F4W9_9BACL</name>
<proteinExistence type="predicted"/>
<evidence type="ECO:0000256" key="1">
    <source>
        <dbReference type="SAM" id="Phobius"/>
    </source>
</evidence>
<feature type="domain" description="Sigma factor regulator N-terminal" evidence="3">
    <location>
        <begin position="15"/>
        <end position="99"/>
    </location>
</feature>
<sequence length="337" mass="38126">MNQPFEQEDTVDVSKMIKKAKRKTTIRTVSLSLVVSVAALFGVIVGNQYLTSSSYERAMYSEQLMSQISGPDQVQTGQVNFSSFLNGTLQTYKAKVIEGVLVPWADQKVNYTVLPLPIFSSMGGSTGQQSVSLPDENMQKQGYEYTRSYNGLSGQREMMFYIPGVNYNGKILNDLPLLSEMDSDKKVEMAISFDKDYSLDEAKQLLPSELNQTWYWIDTYDDRAFYDPRQDGNGKQSYATPEPENWVKGFGMNPSEPTEVNGKRFLDALEQGRHLKGLYHYEFNRIYDYLKKDKKEPQESDIRILGVVVTGTAKQLQSLSGQPYVRGVTLGAVVEKY</sequence>
<organism evidence="4 5">
    <name type="scientific">Paenibacillus polysaccharolyticus</name>
    <dbReference type="NCBI Taxonomy" id="582692"/>
    <lineage>
        <taxon>Bacteria</taxon>
        <taxon>Bacillati</taxon>
        <taxon>Bacillota</taxon>
        <taxon>Bacilli</taxon>
        <taxon>Bacillales</taxon>
        <taxon>Paenibacillaceae</taxon>
        <taxon>Paenibacillus</taxon>
    </lineage>
</organism>
<gene>
    <name evidence="4" type="ORF">SAMN05720606_10455</name>
</gene>
<feature type="transmembrane region" description="Helical" evidence="1">
    <location>
        <begin position="25"/>
        <end position="45"/>
    </location>
</feature>
<dbReference type="EMBL" id="FMVM01000004">
    <property type="protein sequence ID" value="SCY34262.1"/>
    <property type="molecule type" value="Genomic_DNA"/>
</dbReference>
<dbReference type="InterPro" id="IPR025672">
    <property type="entry name" value="Sigma_reg_C_dom"/>
</dbReference>
<dbReference type="STRING" id="582692.SAMN05720606_10455"/>
<reference evidence="5" key="1">
    <citation type="submission" date="2016-10" db="EMBL/GenBank/DDBJ databases">
        <authorList>
            <person name="Varghese N."/>
            <person name="Submissions S."/>
        </authorList>
    </citation>
    <scope>NUCLEOTIDE SEQUENCE [LARGE SCALE GENOMIC DNA]</scope>
    <source>
        <strain evidence="5">BL9</strain>
    </source>
</reference>
<evidence type="ECO:0000259" key="3">
    <source>
        <dbReference type="Pfam" id="PF13800"/>
    </source>
</evidence>
<evidence type="ECO:0000313" key="5">
    <source>
        <dbReference type="Proteomes" id="UP000198538"/>
    </source>
</evidence>
<evidence type="ECO:0000259" key="2">
    <source>
        <dbReference type="Pfam" id="PF13791"/>
    </source>
</evidence>
<keyword evidence="1" id="KW-1133">Transmembrane helix</keyword>
<accession>A0A1G5F4W9</accession>
<keyword evidence="5" id="KW-1185">Reference proteome</keyword>
<protein>
    <submittedName>
        <fullName evidence="4">Sigma factor regulator N-terminal</fullName>
    </submittedName>
</protein>
<feature type="domain" description="Sigma factor regulator C-terminal" evidence="2">
    <location>
        <begin position="178"/>
        <end position="331"/>
    </location>
</feature>
<keyword evidence="1" id="KW-0472">Membrane</keyword>
<dbReference type="Pfam" id="PF13800">
    <property type="entry name" value="Sigma_reg_N"/>
    <property type="match status" value="1"/>
</dbReference>
<dbReference type="RefSeq" id="WP_090917450.1">
    <property type="nucleotide sequence ID" value="NZ_FMVM01000004.1"/>
</dbReference>
<dbReference type="Proteomes" id="UP000198538">
    <property type="component" value="Unassembled WGS sequence"/>
</dbReference>
<keyword evidence="1" id="KW-0812">Transmembrane</keyword>